<evidence type="ECO:0000259" key="1">
    <source>
        <dbReference type="Pfam" id="PF03184"/>
    </source>
</evidence>
<sequence>MRADMALVNQRGEKFAVCSASFLVRSMVSKRHGGNADLSMKFLEFHFANRENLGDKILLLWDDLSPHWTQEVKLYAKSLNVVLLKVPPRYTSVCQPADISWNKPFKGLLRRLWIDMLTKQLLDYKQGESTRKIKREQLVSEILRVRKTLDQQAVNRNVAELREKHKEKAFSLVGPSHPIMTDWITSSWGALSEETIHSGFASVGLLVDTREAAVDDSVQRI</sequence>
<organism evidence="2 3">
    <name type="scientific">Phytophthora fragariaefolia</name>
    <dbReference type="NCBI Taxonomy" id="1490495"/>
    <lineage>
        <taxon>Eukaryota</taxon>
        <taxon>Sar</taxon>
        <taxon>Stramenopiles</taxon>
        <taxon>Oomycota</taxon>
        <taxon>Peronosporomycetes</taxon>
        <taxon>Peronosporales</taxon>
        <taxon>Peronosporaceae</taxon>
        <taxon>Phytophthora</taxon>
    </lineage>
</organism>
<protein>
    <submittedName>
        <fullName evidence="2">Unnamed protein product</fullName>
    </submittedName>
</protein>
<dbReference type="EMBL" id="BSXT01000769">
    <property type="protein sequence ID" value="GMF33870.1"/>
    <property type="molecule type" value="Genomic_DNA"/>
</dbReference>
<dbReference type="GO" id="GO:0003676">
    <property type="term" value="F:nucleic acid binding"/>
    <property type="evidence" value="ECO:0007669"/>
    <property type="project" value="InterPro"/>
</dbReference>
<evidence type="ECO:0000313" key="2">
    <source>
        <dbReference type="EMBL" id="GMF33870.1"/>
    </source>
</evidence>
<dbReference type="InterPro" id="IPR004875">
    <property type="entry name" value="DDE_SF_endonuclease_dom"/>
</dbReference>
<gene>
    <name evidence="2" type="ORF">Pfra01_000853200</name>
</gene>
<name>A0A9W7CIP2_9STRA</name>
<comment type="caution">
    <text evidence="2">The sequence shown here is derived from an EMBL/GenBank/DDBJ whole genome shotgun (WGS) entry which is preliminary data.</text>
</comment>
<accession>A0A9W7CIP2</accession>
<reference evidence="2" key="1">
    <citation type="submission" date="2023-04" db="EMBL/GenBank/DDBJ databases">
        <title>Phytophthora fragariaefolia NBRC 109709.</title>
        <authorList>
            <person name="Ichikawa N."/>
            <person name="Sato H."/>
            <person name="Tonouchi N."/>
        </authorList>
    </citation>
    <scope>NUCLEOTIDE SEQUENCE</scope>
    <source>
        <strain evidence="2">NBRC 109709</strain>
    </source>
</reference>
<dbReference type="Pfam" id="PF03184">
    <property type="entry name" value="DDE_1"/>
    <property type="match status" value="1"/>
</dbReference>
<dbReference type="AlphaFoldDB" id="A0A9W7CIP2"/>
<evidence type="ECO:0000313" key="3">
    <source>
        <dbReference type="Proteomes" id="UP001165121"/>
    </source>
</evidence>
<feature type="domain" description="DDE-1" evidence="1">
    <location>
        <begin position="38"/>
        <end position="200"/>
    </location>
</feature>
<dbReference type="OrthoDB" id="162218at2759"/>
<proteinExistence type="predicted"/>
<dbReference type="Proteomes" id="UP001165121">
    <property type="component" value="Unassembled WGS sequence"/>
</dbReference>
<keyword evidence="3" id="KW-1185">Reference proteome</keyword>